<comment type="similarity">
    <text evidence="1">Belongs to the short-chain dehydrogenases/reductases (SDR) family.</text>
</comment>
<proteinExistence type="inferred from homology"/>
<protein>
    <submittedName>
        <fullName evidence="3">Tropinone reductase</fullName>
    </submittedName>
</protein>
<evidence type="ECO:0000256" key="1">
    <source>
        <dbReference type="ARBA" id="ARBA00006484"/>
    </source>
</evidence>
<comment type="caution">
    <text evidence="3">The sequence shown here is derived from an EMBL/GenBank/DDBJ whole genome shotgun (WGS) entry which is preliminary data.</text>
</comment>
<dbReference type="AlphaFoldDB" id="A0A243W7Z8"/>
<keyword evidence="4" id="KW-1185">Reference proteome</keyword>
<dbReference type="Pfam" id="PF13561">
    <property type="entry name" value="adh_short_C2"/>
    <property type="match status" value="1"/>
</dbReference>
<evidence type="ECO:0000313" key="4">
    <source>
        <dbReference type="Proteomes" id="UP000194873"/>
    </source>
</evidence>
<dbReference type="PANTHER" id="PTHR42898:SF6">
    <property type="entry name" value="NADP-DEPENDENT MANNITOL DEHYDROGENASE"/>
    <property type="match status" value="1"/>
</dbReference>
<dbReference type="GO" id="GO:0016491">
    <property type="term" value="F:oxidoreductase activity"/>
    <property type="evidence" value="ECO:0007669"/>
    <property type="project" value="UniProtKB-KW"/>
</dbReference>
<dbReference type="InterPro" id="IPR045000">
    <property type="entry name" value="TR"/>
</dbReference>
<dbReference type="SUPFAM" id="SSF51735">
    <property type="entry name" value="NAD(P)-binding Rossmann-fold domains"/>
    <property type="match status" value="1"/>
</dbReference>
<dbReference type="PANTHER" id="PTHR42898">
    <property type="entry name" value="TROPINONE REDUCTASE"/>
    <property type="match status" value="1"/>
</dbReference>
<dbReference type="EMBL" id="MTSE01000019">
    <property type="protein sequence ID" value="OUJ71020.1"/>
    <property type="molecule type" value="Genomic_DNA"/>
</dbReference>
<evidence type="ECO:0000313" key="3">
    <source>
        <dbReference type="EMBL" id="OUJ71020.1"/>
    </source>
</evidence>
<dbReference type="FunFam" id="3.40.50.720:FF:000084">
    <property type="entry name" value="Short-chain dehydrogenase reductase"/>
    <property type="match status" value="1"/>
</dbReference>
<evidence type="ECO:0000256" key="2">
    <source>
        <dbReference type="ARBA" id="ARBA00023002"/>
    </source>
</evidence>
<dbReference type="Proteomes" id="UP000194873">
    <property type="component" value="Unassembled WGS sequence"/>
</dbReference>
<dbReference type="OrthoDB" id="9804104at2"/>
<dbReference type="PRINTS" id="PR00080">
    <property type="entry name" value="SDRFAMILY"/>
</dbReference>
<dbReference type="InterPro" id="IPR036291">
    <property type="entry name" value="NAD(P)-bd_dom_sf"/>
</dbReference>
<dbReference type="InterPro" id="IPR002347">
    <property type="entry name" value="SDR_fam"/>
</dbReference>
<dbReference type="RefSeq" id="WP_086596449.1">
    <property type="nucleotide sequence ID" value="NZ_MTSE01000019.1"/>
</dbReference>
<dbReference type="Gene3D" id="3.40.50.720">
    <property type="entry name" value="NAD(P)-binding Rossmann-like Domain"/>
    <property type="match status" value="1"/>
</dbReference>
<dbReference type="NCBIfam" id="NF006693">
    <property type="entry name" value="PRK09242.1"/>
    <property type="match status" value="1"/>
</dbReference>
<sequence>MNSRWNLTGRRALVTGGTKGIGKAVAQELLDLGATVLIVARDAAEVAAVVADWTRQGLPAAGLAADVSTAAGRTAIFDYLGTHWPGLDILVNNVGTNVRKAFNEYTAAEYERLFQVNLFSTMEMCRAAYPWLKASAAAAIVNVGSVAGRFDVGTGAPYGMSKAAEEHLARNLAVEWAADGIRVNTVAPWFIRTPLTEPLLARPDFMASVIARTPLGRVGEPEEIAATVAFLCLPGAAYLTGQCLVVDGGLSAKGL</sequence>
<gene>
    <name evidence="3" type="ORF">BXP70_22910</name>
</gene>
<dbReference type="PRINTS" id="PR00081">
    <property type="entry name" value="GDHRDH"/>
</dbReference>
<accession>A0A243W7Z8</accession>
<organism evidence="3 4">
    <name type="scientific">Hymenobacter crusticola</name>
    <dbReference type="NCBI Taxonomy" id="1770526"/>
    <lineage>
        <taxon>Bacteria</taxon>
        <taxon>Pseudomonadati</taxon>
        <taxon>Bacteroidota</taxon>
        <taxon>Cytophagia</taxon>
        <taxon>Cytophagales</taxon>
        <taxon>Hymenobacteraceae</taxon>
        <taxon>Hymenobacter</taxon>
    </lineage>
</organism>
<keyword evidence="2" id="KW-0560">Oxidoreductase</keyword>
<reference evidence="3 4" key="1">
    <citation type="submission" date="2017-01" db="EMBL/GenBank/DDBJ databases">
        <title>A new Hymenobacter.</title>
        <authorList>
            <person name="Liang Y."/>
            <person name="Feng F."/>
        </authorList>
    </citation>
    <scope>NUCLEOTIDE SEQUENCE [LARGE SCALE GENOMIC DNA]</scope>
    <source>
        <strain evidence="3">MIMBbqt21</strain>
    </source>
</reference>
<name>A0A243W7Z8_9BACT</name>